<dbReference type="Proteomes" id="UP000887300">
    <property type="component" value="Unassembled WGS sequence"/>
</dbReference>
<dbReference type="AlphaFoldDB" id="A0A8X8G8D2"/>
<reference evidence="1" key="1">
    <citation type="journal article" date="2021" name="ISME J.">
        <title>Genomic evolution of the class Acidithiobacillia: deep-branching Proteobacteria living in extreme acidic conditions.</title>
        <authorList>
            <person name="Moya-Beltran A."/>
            <person name="Beard S."/>
            <person name="Rojas-Villalobos C."/>
            <person name="Issotta F."/>
            <person name="Gallardo Y."/>
            <person name="Ulloa R."/>
            <person name="Giaveno A."/>
            <person name="Degli Esposti M."/>
            <person name="Johnson D.B."/>
            <person name="Quatrini R."/>
        </authorList>
    </citation>
    <scope>NUCLEOTIDE SEQUENCE</scope>
    <source>
        <strain evidence="1">DSM 583</strain>
    </source>
</reference>
<accession>A0A8X8G8D2</accession>
<evidence type="ECO:0000313" key="2">
    <source>
        <dbReference type="Proteomes" id="UP000887300"/>
    </source>
</evidence>
<proteinExistence type="predicted"/>
<gene>
    <name evidence="1" type="ORF">HF568_11375</name>
</gene>
<name>A0A8X8G8D2_ACIFI</name>
<dbReference type="RefSeq" id="WP_215886506.1">
    <property type="nucleotide sequence ID" value="NZ_JABBHS010000339.1"/>
</dbReference>
<organism evidence="1 2">
    <name type="scientific">Acidithiobacillus ferridurans</name>
    <dbReference type="NCBI Taxonomy" id="1232575"/>
    <lineage>
        <taxon>Bacteria</taxon>
        <taxon>Pseudomonadati</taxon>
        <taxon>Pseudomonadota</taxon>
        <taxon>Acidithiobacillia</taxon>
        <taxon>Acidithiobacillales</taxon>
        <taxon>Acidithiobacillaceae</taxon>
        <taxon>Acidithiobacillus</taxon>
    </lineage>
</organism>
<dbReference type="EMBL" id="JABBHS010000339">
    <property type="protein sequence ID" value="MBU2723785.1"/>
    <property type="molecule type" value="Genomic_DNA"/>
</dbReference>
<sequence>MYKRIKPAYPLRQWGICGYRGDGKSSFVAAMRQPILAIDTDHHIQHVVNRGADIMMLSDDPAILRDPAKIAELLMTHGAGGAGTVSFDSLTAILKPLNAMAVTKNRSGSVKNKASSFIEKANAMELILGAVTATGVDTTFIWHLEDGKDANGKDIVHETISTTELAKMHRCLNAVIRIGKDFNLRKRYAEVIWNREGVRKQPDGKPLIFYDELGWWKGVPEQIEAALYAGVFGTESRGGEPTVHAHAGAELEVVS</sequence>
<comment type="caution">
    <text evidence="1">The sequence shown here is derived from an EMBL/GenBank/DDBJ whole genome shotgun (WGS) entry which is preliminary data.</text>
</comment>
<evidence type="ECO:0000313" key="1">
    <source>
        <dbReference type="EMBL" id="MBU2723785.1"/>
    </source>
</evidence>
<protein>
    <submittedName>
        <fullName evidence="1">Uncharacterized protein</fullName>
    </submittedName>
</protein>